<dbReference type="Proteomes" id="UP001151287">
    <property type="component" value="Unassembled WGS sequence"/>
</dbReference>
<accession>A0A9Q0CGJ3</accession>
<dbReference type="FunFam" id="3.40.50.1820:FF:000270">
    <property type="entry name" value="Alpha/beta-Hydrolases superfamily protein"/>
    <property type="match status" value="1"/>
</dbReference>
<keyword evidence="3" id="KW-1185">Reference proteome</keyword>
<reference evidence="2" key="1">
    <citation type="journal article" date="2022" name="Cell">
        <title>Repeat-based holocentromeres influence genome architecture and karyotype evolution.</title>
        <authorList>
            <person name="Hofstatter P.G."/>
            <person name="Thangavel G."/>
            <person name="Lux T."/>
            <person name="Neumann P."/>
            <person name="Vondrak T."/>
            <person name="Novak P."/>
            <person name="Zhang M."/>
            <person name="Costa L."/>
            <person name="Castellani M."/>
            <person name="Scott A."/>
            <person name="Toegelov H."/>
            <person name="Fuchs J."/>
            <person name="Mata-Sucre Y."/>
            <person name="Dias Y."/>
            <person name="Vanzela A.L.L."/>
            <person name="Huettel B."/>
            <person name="Almeida C.C.S."/>
            <person name="Simkova H."/>
            <person name="Souza G."/>
            <person name="Pedrosa-Harand A."/>
            <person name="Macas J."/>
            <person name="Mayer K.F.X."/>
            <person name="Houben A."/>
            <person name="Marques A."/>
        </authorList>
    </citation>
    <scope>NUCLEOTIDE SEQUENCE</scope>
    <source>
        <strain evidence="2">RhyBre1mFocal</strain>
    </source>
</reference>
<dbReference type="OrthoDB" id="294702at2759"/>
<organism evidence="2 3">
    <name type="scientific">Rhynchospora breviuscula</name>
    <dbReference type="NCBI Taxonomy" id="2022672"/>
    <lineage>
        <taxon>Eukaryota</taxon>
        <taxon>Viridiplantae</taxon>
        <taxon>Streptophyta</taxon>
        <taxon>Embryophyta</taxon>
        <taxon>Tracheophyta</taxon>
        <taxon>Spermatophyta</taxon>
        <taxon>Magnoliopsida</taxon>
        <taxon>Liliopsida</taxon>
        <taxon>Poales</taxon>
        <taxon>Cyperaceae</taxon>
        <taxon>Cyperoideae</taxon>
        <taxon>Rhynchosporeae</taxon>
        <taxon>Rhynchospora</taxon>
    </lineage>
</organism>
<dbReference type="PANTHER" id="PTHR45763:SF54">
    <property type="entry name" value="HYDROLASE, ALPHA_BETA FOLD FAMILY PROTEIN, EXPRESSED"/>
    <property type="match status" value="1"/>
</dbReference>
<dbReference type="InterPro" id="IPR029058">
    <property type="entry name" value="AB_hydrolase_fold"/>
</dbReference>
<evidence type="ECO:0000259" key="1">
    <source>
        <dbReference type="Pfam" id="PF12697"/>
    </source>
</evidence>
<evidence type="ECO:0000313" key="2">
    <source>
        <dbReference type="EMBL" id="KAJ1693445.1"/>
    </source>
</evidence>
<sequence>MEMLSTSPRFIARVHMPRGRRLVMVTPLARSISTWISRAIKPPPTKICGSDGGPPVTANRVRLSDGRHLAYHESGVNKTDAKYKIVFSHGFSGSRFDSLRASPEVIEELGVYMVGFDRAGYGESDPNPIRDVRTAALDVEELADSLGLGPKFYLVGFSIGNSVVWGALKYIPERLAGAVLMAPVINYCWPGFPPELANETYNKQDMGDQWALRVAYYAPSILHWWMEQSWLPTSTVIKGTTHLPNKLDAEIHRSRMADGSGEKRKNQATQQGKYESFYREMKVMFGKWDFDPMDLPEPPFPVHLFQGDEDGLVPVTLQRYIADKLSWIKYHELPSTGHYLSSVPGLGDKVLRTVFGNPSSE</sequence>
<dbReference type="Pfam" id="PF12697">
    <property type="entry name" value="Abhydrolase_6"/>
    <property type="match status" value="1"/>
</dbReference>
<dbReference type="SUPFAM" id="SSF53474">
    <property type="entry name" value="alpha/beta-Hydrolases"/>
    <property type="match status" value="1"/>
</dbReference>
<name>A0A9Q0CGJ3_9POAL</name>
<dbReference type="Gene3D" id="3.40.50.1820">
    <property type="entry name" value="alpha/beta hydrolase"/>
    <property type="match status" value="1"/>
</dbReference>
<dbReference type="EMBL" id="JAMQYH010000003">
    <property type="protein sequence ID" value="KAJ1693445.1"/>
    <property type="molecule type" value="Genomic_DNA"/>
</dbReference>
<dbReference type="InterPro" id="IPR000073">
    <property type="entry name" value="AB_hydrolase_1"/>
</dbReference>
<proteinExistence type="predicted"/>
<protein>
    <recommendedName>
        <fullName evidence="1">AB hydrolase-1 domain-containing protein</fullName>
    </recommendedName>
</protein>
<gene>
    <name evidence="2" type="ORF">LUZ63_010143</name>
</gene>
<dbReference type="AlphaFoldDB" id="A0A9Q0CGJ3"/>
<evidence type="ECO:0000313" key="3">
    <source>
        <dbReference type="Proteomes" id="UP001151287"/>
    </source>
</evidence>
<dbReference type="PANTHER" id="PTHR45763">
    <property type="entry name" value="HYDROLASE, ALPHA/BETA FOLD FAMILY PROTEIN, EXPRESSED-RELATED"/>
    <property type="match status" value="1"/>
</dbReference>
<feature type="domain" description="AB hydrolase-1" evidence="1">
    <location>
        <begin position="85"/>
        <end position="340"/>
    </location>
</feature>
<comment type="caution">
    <text evidence="2">The sequence shown here is derived from an EMBL/GenBank/DDBJ whole genome shotgun (WGS) entry which is preliminary data.</text>
</comment>